<organism evidence="1 2">
    <name type="scientific">Lysinibacillus parviboronicapiens</name>
    <dbReference type="NCBI Taxonomy" id="436516"/>
    <lineage>
        <taxon>Bacteria</taxon>
        <taxon>Bacillati</taxon>
        <taxon>Bacillota</taxon>
        <taxon>Bacilli</taxon>
        <taxon>Bacillales</taxon>
        <taxon>Bacillaceae</taxon>
        <taxon>Lysinibacillus</taxon>
    </lineage>
</organism>
<evidence type="ECO:0000313" key="2">
    <source>
        <dbReference type="Proteomes" id="UP001549363"/>
    </source>
</evidence>
<evidence type="ECO:0000313" key="1">
    <source>
        <dbReference type="EMBL" id="MET4561005.1"/>
    </source>
</evidence>
<reference evidence="1 2" key="1">
    <citation type="submission" date="2024-06" db="EMBL/GenBank/DDBJ databases">
        <title>Sorghum-associated microbial communities from plants grown in Nebraska, USA.</title>
        <authorList>
            <person name="Schachtman D."/>
        </authorList>
    </citation>
    <scope>NUCLEOTIDE SEQUENCE [LARGE SCALE GENOMIC DNA]</scope>
    <source>
        <strain evidence="1 2">736</strain>
    </source>
</reference>
<sequence length="31" mass="3602">MDNFTAEEKIFIARLYLEGKHSYLGIQVIAM</sequence>
<proteinExistence type="predicted"/>
<dbReference type="Proteomes" id="UP001549363">
    <property type="component" value="Unassembled WGS sequence"/>
</dbReference>
<name>A0ABV2PJA5_9BACI</name>
<dbReference type="EMBL" id="JBEPSB010000008">
    <property type="protein sequence ID" value="MET4561005.1"/>
    <property type="molecule type" value="Genomic_DNA"/>
</dbReference>
<gene>
    <name evidence="1" type="ORF">ABIA69_002150</name>
</gene>
<comment type="caution">
    <text evidence="1">The sequence shown here is derived from an EMBL/GenBank/DDBJ whole genome shotgun (WGS) entry which is preliminary data.</text>
</comment>
<accession>A0ABV2PJA5</accession>
<protein>
    <submittedName>
        <fullName evidence="1">Transposase-like protein</fullName>
    </submittedName>
</protein>
<keyword evidence="2" id="KW-1185">Reference proteome</keyword>